<evidence type="ECO:0000313" key="10">
    <source>
        <dbReference type="EMBL" id="KAK8756766.1"/>
    </source>
</evidence>
<organism evidence="10 11">
    <name type="scientific">Amblyomma americanum</name>
    <name type="common">Lone star tick</name>
    <dbReference type="NCBI Taxonomy" id="6943"/>
    <lineage>
        <taxon>Eukaryota</taxon>
        <taxon>Metazoa</taxon>
        <taxon>Ecdysozoa</taxon>
        <taxon>Arthropoda</taxon>
        <taxon>Chelicerata</taxon>
        <taxon>Arachnida</taxon>
        <taxon>Acari</taxon>
        <taxon>Parasitiformes</taxon>
        <taxon>Ixodida</taxon>
        <taxon>Ixodoidea</taxon>
        <taxon>Ixodidae</taxon>
        <taxon>Amblyomminae</taxon>
        <taxon>Amblyomma</taxon>
    </lineage>
</organism>
<dbReference type="AlphaFoldDB" id="A0AAQ4D2S6"/>
<evidence type="ECO:0000256" key="6">
    <source>
        <dbReference type="ARBA" id="ARBA00023192"/>
    </source>
</evidence>
<dbReference type="PIRSF" id="PIRSF001434">
    <property type="entry name" value="CGS"/>
    <property type="match status" value="1"/>
</dbReference>
<dbReference type="InterPro" id="IPR015424">
    <property type="entry name" value="PyrdxlP-dep_Trfase"/>
</dbReference>
<dbReference type="SUPFAM" id="SSF53383">
    <property type="entry name" value="PLP-dependent transferases"/>
    <property type="match status" value="1"/>
</dbReference>
<dbReference type="GO" id="GO:0004123">
    <property type="term" value="F:cystathionine gamma-lyase activity"/>
    <property type="evidence" value="ECO:0007669"/>
    <property type="project" value="TreeGrafter"/>
</dbReference>
<keyword evidence="11" id="KW-1185">Reference proteome</keyword>
<evidence type="ECO:0000313" key="11">
    <source>
        <dbReference type="Proteomes" id="UP001321473"/>
    </source>
</evidence>
<dbReference type="InterPro" id="IPR000277">
    <property type="entry name" value="Cys/Met-Metab_PyrdxlP-dep_enz"/>
</dbReference>
<dbReference type="CDD" id="cd00614">
    <property type="entry name" value="CGS_like"/>
    <property type="match status" value="1"/>
</dbReference>
<evidence type="ECO:0000256" key="4">
    <source>
        <dbReference type="ARBA" id="ARBA00012085"/>
    </source>
</evidence>
<dbReference type="FunFam" id="3.40.640.10:FF:000009">
    <property type="entry name" value="Cystathionine gamma-synthase homolog"/>
    <property type="match status" value="1"/>
</dbReference>
<feature type="modified residue" description="N6-(pyridoxal phosphate)lysine" evidence="8">
    <location>
        <position position="218"/>
    </location>
</feature>
<dbReference type="PANTHER" id="PTHR11808">
    <property type="entry name" value="TRANS-SULFURATION ENZYME FAMILY MEMBER"/>
    <property type="match status" value="1"/>
</dbReference>
<reference evidence="10 11" key="1">
    <citation type="journal article" date="2023" name="Arcadia Sci">
        <title>De novo assembly of a long-read Amblyomma americanum tick genome.</title>
        <authorList>
            <person name="Chou S."/>
            <person name="Poskanzer K.E."/>
            <person name="Rollins M."/>
            <person name="Thuy-Boun P.S."/>
        </authorList>
    </citation>
    <scope>NUCLEOTIDE SEQUENCE [LARGE SCALE GENOMIC DNA]</scope>
    <source>
        <strain evidence="10">F_SG_1</strain>
        <tissue evidence="10">Salivary glands</tissue>
    </source>
</reference>
<gene>
    <name evidence="10" type="ORF">V5799_000534</name>
</gene>
<dbReference type="GO" id="GO:0005737">
    <property type="term" value="C:cytoplasm"/>
    <property type="evidence" value="ECO:0007669"/>
    <property type="project" value="TreeGrafter"/>
</dbReference>
<evidence type="ECO:0000256" key="3">
    <source>
        <dbReference type="ARBA" id="ARBA00009077"/>
    </source>
</evidence>
<comment type="similarity">
    <text evidence="3 9">Belongs to the trans-sulfuration enzymes family.</text>
</comment>
<keyword evidence="6" id="KW-0198">Cysteine biosynthesis</keyword>
<keyword evidence="5 8" id="KW-0663">Pyridoxal phosphate</keyword>
<accession>A0AAQ4D2S6</accession>
<dbReference type="Pfam" id="PF01053">
    <property type="entry name" value="Cys_Met_Meta_PP"/>
    <property type="match status" value="1"/>
</dbReference>
<evidence type="ECO:0000256" key="9">
    <source>
        <dbReference type="RuleBase" id="RU362118"/>
    </source>
</evidence>
<dbReference type="EMBL" id="JARKHS020035916">
    <property type="protein sequence ID" value="KAK8756766.1"/>
    <property type="molecule type" value="Genomic_DNA"/>
</dbReference>
<evidence type="ECO:0000256" key="7">
    <source>
        <dbReference type="ARBA" id="ARBA00029853"/>
    </source>
</evidence>
<dbReference type="GO" id="GO:0030170">
    <property type="term" value="F:pyridoxal phosphate binding"/>
    <property type="evidence" value="ECO:0007669"/>
    <property type="project" value="InterPro"/>
</dbReference>
<dbReference type="PANTHER" id="PTHR11808:SF15">
    <property type="entry name" value="CYSTATHIONINE GAMMA-LYASE"/>
    <property type="match status" value="1"/>
</dbReference>
<comment type="pathway">
    <text evidence="2">Amino-acid biosynthesis; L-cysteine biosynthesis; L-cysteine from L-homocysteine and L-serine: step 2/2.</text>
</comment>
<keyword evidence="6" id="KW-0028">Amino-acid biosynthesis</keyword>
<dbReference type="GO" id="GO:0019343">
    <property type="term" value="P:cysteine biosynthetic process via cystathionine"/>
    <property type="evidence" value="ECO:0007669"/>
    <property type="project" value="TreeGrafter"/>
</dbReference>
<dbReference type="EC" id="4.4.1.1" evidence="4"/>
<name>A0AAQ4D2S6_AMBAM</name>
<evidence type="ECO:0000256" key="1">
    <source>
        <dbReference type="ARBA" id="ARBA00001933"/>
    </source>
</evidence>
<dbReference type="GO" id="GO:0019346">
    <property type="term" value="P:transsulfuration"/>
    <property type="evidence" value="ECO:0007669"/>
    <property type="project" value="InterPro"/>
</dbReference>
<proteinExistence type="inferred from homology"/>
<dbReference type="InterPro" id="IPR015421">
    <property type="entry name" value="PyrdxlP-dep_Trfase_major"/>
</dbReference>
<dbReference type="Proteomes" id="UP001321473">
    <property type="component" value="Unassembled WGS sequence"/>
</dbReference>
<protein>
    <recommendedName>
        <fullName evidence="4">cystathionine gamma-lyase</fullName>
        <ecNumber evidence="4">4.4.1.1</ecNumber>
    </recommendedName>
    <alternativeName>
        <fullName evidence="7">Gamma-cystathionase</fullName>
    </alternativeName>
</protein>
<dbReference type="InterPro" id="IPR015422">
    <property type="entry name" value="PyrdxlP-dep_Trfase_small"/>
</dbReference>
<dbReference type="Gene3D" id="3.90.1150.10">
    <property type="entry name" value="Aspartate Aminotransferase, domain 1"/>
    <property type="match status" value="1"/>
</dbReference>
<dbReference type="Gene3D" id="3.40.640.10">
    <property type="entry name" value="Type I PLP-dependent aspartate aminotransferase-like (Major domain)"/>
    <property type="match status" value="1"/>
</dbReference>
<evidence type="ECO:0000256" key="2">
    <source>
        <dbReference type="ARBA" id="ARBA00005038"/>
    </source>
</evidence>
<comment type="cofactor">
    <cofactor evidence="1 9">
        <name>pyridoxal 5'-phosphate</name>
        <dbReference type="ChEBI" id="CHEBI:597326"/>
    </cofactor>
</comment>
<evidence type="ECO:0000256" key="8">
    <source>
        <dbReference type="PIRSR" id="PIRSR001434-2"/>
    </source>
</evidence>
<sequence length="364" mass="40299">MGSNETGSKGDLEDHRLDYGELHFDTNAVHAGQEPDQWTSRALVPPISLATTFKQRAPAEPFQFRYSRSGNPTRRCLEDCLAALEHAKYALTYASGLAATHNLTHLLNVGDHVVSFDDLYGGTNRLFRNCLIPRGFEVTFVDATDLGKLEAALKPNTKLVWLETPSNPTMKVVDIKGVCEVVRRKCKAIVAVDNTFMSCYFQKPLQLGADVSVHSLTKYANGHSDVIMGAICTNDKEITDRLRFLQNGKHEVAKRQCSGFSGMLTFLIKGGLKESTIFLKNLKLITLGESLGSIHSLVELPVVMTHATVPEDQRKRLGITDNMIRLSVGIENAYDLINDIDQALKKAVSHVPSKQRCPEVFQIS</sequence>
<evidence type="ECO:0000256" key="5">
    <source>
        <dbReference type="ARBA" id="ARBA00022898"/>
    </source>
</evidence>
<comment type="caution">
    <text evidence="10">The sequence shown here is derived from an EMBL/GenBank/DDBJ whole genome shotgun (WGS) entry which is preliminary data.</text>
</comment>